<dbReference type="STRING" id="1191523.MROS_0107"/>
<dbReference type="eggNOG" id="COG3420">
    <property type="taxonomic scope" value="Bacteria"/>
</dbReference>
<evidence type="ECO:0000313" key="4">
    <source>
        <dbReference type="Proteomes" id="UP000009011"/>
    </source>
</evidence>
<sequence>MKTISRNKKTSFLKLLLLITIALNVSLTAQPSGGPYGPMTLKYNIPDISGTVYYVSPDGDAAADGVSLDKPTAIESAFQRAKTGDAIILRGGVYRTGNLIFNQGIIVQPYLDEQPILKGTYVADKWEDLGNGLWITKWERLFPSKPQSWWRRNREGKKTPLHKFNNDMVFVDGKFLQSAGWEGEVDENSYYIDYDRGLVYIGINPEKHLVEITAFDAALIRTTKEVNGKAPDNKGFMLRGVTLTQYAYRAIEIEGKDPEGLSDEKNHGKDVVGTVIENCTITYCSRVAGYFRGDSLVIRNCLISDTSTEGLYILSSSDVLLEKNIIKRNNIERITGYYPAAVKIFNQCYRVTCNDNLVIDHPYSNGIWYDVGNVDGVFINNWIENIGDYTSPYSIERPWPSDNGFFFEISKGAVCAGNVFVNCDHGVWALNSSNVKFYNNTFINSMACISRNERSAQGDHFGWHPSTGPDVDERVGHEFVNNLLYADESYNRPLLYVWQPASICDTINDPQVTKLDYNVYVHKSDNPHKPAFIWSPADNERCQYLFDSYDDFADKFPQYTKHSKYFKNYNGPLFKSIELHNLELLKGFPAANTGTDLPAKIEKLIGKRFKSVGAYIVK</sequence>
<dbReference type="Pfam" id="PF13229">
    <property type="entry name" value="Beta_helix"/>
    <property type="match status" value="1"/>
</dbReference>
<dbReference type="Proteomes" id="UP000009011">
    <property type="component" value="Chromosome"/>
</dbReference>
<accession>I7A045</accession>
<feature type="chain" id="PRO_5003707520" description="Right handed beta helix domain-containing protein" evidence="1">
    <location>
        <begin position="30"/>
        <end position="618"/>
    </location>
</feature>
<dbReference type="InterPro" id="IPR039448">
    <property type="entry name" value="Beta_helix"/>
</dbReference>
<dbReference type="Gene3D" id="2.160.20.10">
    <property type="entry name" value="Single-stranded right-handed beta-helix, Pectin lyase-like"/>
    <property type="match status" value="2"/>
</dbReference>
<dbReference type="InterPro" id="IPR011050">
    <property type="entry name" value="Pectin_lyase_fold/virulence"/>
</dbReference>
<evidence type="ECO:0000256" key="1">
    <source>
        <dbReference type="SAM" id="SignalP"/>
    </source>
</evidence>
<dbReference type="HOGENOM" id="CLU_441989_0_0_10"/>
<organism evidence="3 4">
    <name type="scientific">Melioribacter roseus (strain DSM 23840 / JCM 17771 / VKM B-2668 / P3M-2)</name>
    <dbReference type="NCBI Taxonomy" id="1191523"/>
    <lineage>
        <taxon>Bacteria</taxon>
        <taxon>Pseudomonadati</taxon>
        <taxon>Ignavibacteriota</taxon>
        <taxon>Ignavibacteria</taxon>
        <taxon>Ignavibacteriales</taxon>
        <taxon>Melioribacteraceae</taxon>
        <taxon>Melioribacter</taxon>
    </lineage>
</organism>
<keyword evidence="4" id="KW-1185">Reference proteome</keyword>
<dbReference type="InterPro" id="IPR012334">
    <property type="entry name" value="Pectin_lyas_fold"/>
</dbReference>
<dbReference type="KEGG" id="mro:MROS_0107"/>
<protein>
    <recommendedName>
        <fullName evidence="2">Right handed beta helix domain-containing protein</fullName>
    </recommendedName>
</protein>
<evidence type="ECO:0000313" key="3">
    <source>
        <dbReference type="EMBL" id="AFN73351.1"/>
    </source>
</evidence>
<reference evidence="3 4" key="1">
    <citation type="journal article" date="2013" name="PLoS ONE">
        <title>Genomic analysis of Melioribacter roseus, facultatively anaerobic organotrophic bacterium representing a novel deep lineage within Bacteriodetes/Chlorobi group.</title>
        <authorList>
            <person name="Kadnikov V.V."/>
            <person name="Mardanov A.V."/>
            <person name="Podosokorskaya O.A."/>
            <person name="Gavrilov S.N."/>
            <person name="Kublanov I.V."/>
            <person name="Beletsky A.V."/>
            <person name="Bonch-Osmolovskaya E.A."/>
            <person name="Ravin N.V."/>
        </authorList>
    </citation>
    <scope>NUCLEOTIDE SEQUENCE [LARGE SCALE GENOMIC DNA]</scope>
    <source>
        <strain evidence="4">JCM 17771 / P3M-2</strain>
    </source>
</reference>
<feature type="signal peptide" evidence="1">
    <location>
        <begin position="1"/>
        <end position="29"/>
    </location>
</feature>
<dbReference type="EMBL" id="CP003557">
    <property type="protein sequence ID" value="AFN73351.1"/>
    <property type="molecule type" value="Genomic_DNA"/>
</dbReference>
<gene>
    <name evidence="3" type="ordered locus">MROS_0107</name>
</gene>
<keyword evidence="1" id="KW-0732">Signal</keyword>
<proteinExistence type="predicted"/>
<dbReference type="OrthoDB" id="1110870at2"/>
<name>I7A045_MELRP</name>
<dbReference type="RefSeq" id="WP_014854788.1">
    <property type="nucleotide sequence ID" value="NC_018178.1"/>
</dbReference>
<dbReference type="AlphaFoldDB" id="I7A045"/>
<evidence type="ECO:0000259" key="2">
    <source>
        <dbReference type="Pfam" id="PF13229"/>
    </source>
</evidence>
<feature type="domain" description="Right handed beta helix" evidence="2">
    <location>
        <begin position="272"/>
        <end position="381"/>
    </location>
</feature>
<dbReference type="PATRIC" id="fig|1191523.3.peg.110"/>
<dbReference type="SUPFAM" id="SSF51126">
    <property type="entry name" value="Pectin lyase-like"/>
    <property type="match status" value="1"/>
</dbReference>